<dbReference type="PROSITE" id="PS00138">
    <property type="entry name" value="SUBTILASE_SER"/>
    <property type="match status" value="1"/>
</dbReference>
<dbReference type="PRINTS" id="PR00723">
    <property type="entry name" value="SUBTILISIN"/>
</dbReference>
<dbReference type="InterPro" id="IPR000209">
    <property type="entry name" value="Peptidase_S8/S53_dom"/>
</dbReference>
<name>A0A3E1R5H6_9BURK</name>
<dbReference type="PROSITE" id="PS50093">
    <property type="entry name" value="PKD"/>
    <property type="match status" value="1"/>
</dbReference>
<dbReference type="InterPro" id="IPR000601">
    <property type="entry name" value="PKD_dom"/>
</dbReference>
<evidence type="ECO:0000259" key="6">
    <source>
        <dbReference type="PROSITE" id="PS50093"/>
    </source>
</evidence>
<dbReference type="SMART" id="SM00089">
    <property type="entry name" value="PKD"/>
    <property type="match status" value="1"/>
</dbReference>
<dbReference type="InterPro" id="IPR015500">
    <property type="entry name" value="Peptidase_S8_subtilisin-rel"/>
</dbReference>
<dbReference type="PANTHER" id="PTHR43806:SF11">
    <property type="entry name" value="CEREVISIN-RELATED"/>
    <property type="match status" value="1"/>
</dbReference>
<accession>A0A3E1R5H6</accession>
<sequence>MEVVSMQLILIPKDTTTYQAARDFIQTNKWSVVGYSVGTRRLQVEVPGDLESAKGLAQASNLFDFVSFNKKSHLDSIVTGWNDPLLSGDYLARWSLDAIHLSEANALMPGAPGNEVNVAVIDGYFRADHPDLVFKGIFDSANHAIDTATNCPNVPLIGYICTTDGAALTAAHGMNVAGTIAATQNNGLYAAGVAHQYVGLSGYTAVSDSDLLMQLENAIRAGNKVINLSLNDKLIDRVKCESPCPVHAINQAQLDGYAKEAALFGTELYRLLATYDQRREVLLVKSSGNDGDVGITTPQGSWSAIPSRFNGLNTAIMSAQVEHGLAPAIVQRIAEQTIVVGAFHMDADVRQMAVYTETPQGDTTLASAFILAPGGSAIGSGKTVSVMSTGYTKSYGNDYMVLEQGTSQAAPHVSGVAAMVLRINSSLTAAQLKRLILDNADTIVDGANNYPALNAEKAVRAAIATLVAPVANIRIVTQTPLPAVAVVFEPQIVSSPNGAITDYEWDFGDGTVTMGNSSQIAHVYAATGSYALKLKIKDVRGATYLATGSVMVTAPATLVRSGSTPTRNALMSPNGGETWRSGVPQAITWKTDVINSSMVNIYVLNDDPSAIIFGSSGEVASNINSKNWVNVGRNIPNTGSSTLDPAVLSGTGNAYIFMVVSATDNSKYDISDCTFALNVQMSTGGCAAMAERDADGRIFVHGSVVPADVVSVGVFWPDGAPRSLFTPDPVTRQWAGLSTGTGYTAGQSIEVYYYNNVETSNPLTVWIK</sequence>
<keyword evidence="3 5" id="KW-0378">Hydrolase</keyword>
<dbReference type="SUPFAM" id="SSF49299">
    <property type="entry name" value="PKD domain"/>
    <property type="match status" value="1"/>
</dbReference>
<evidence type="ECO:0000256" key="2">
    <source>
        <dbReference type="ARBA" id="ARBA00022670"/>
    </source>
</evidence>
<dbReference type="InterPro" id="IPR013783">
    <property type="entry name" value="Ig-like_fold"/>
</dbReference>
<keyword evidence="2 5" id="KW-0645">Protease</keyword>
<feature type="domain" description="PKD" evidence="6">
    <location>
        <begin position="486"/>
        <end position="559"/>
    </location>
</feature>
<dbReference type="PANTHER" id="PTHR43806">
    <property type="entry name" value="PEPTIDASE S8"/>
    <property type="match status" value="1"/>
</dbReference>
<comment type="caution">
    <text evidence="7">The sequence shown here is derived from an EMBL/GenBank/DDBJ whole genome shotgun (WGS) entry which is preliminary data.</text>
</comment>
<evidence type="ECO:0000313" key="8">
    <source>
        <dbReference type="Proteomes" id="UP000260665"/>
    </source>
</evidence>
<feature type="active site" description="Charge relay system" evidence="5">
    <location>
        <position position="122"/>
    </location>
</feature>
<organism evidence="7 8">
    <name type="scientific">Rhodoferax lacus</name>
    <dbReference type="NCBI Taxonomy" id="2184758"/>
    <lineage>
        <taxon>Bacteria</taxon>
        <taxon>Pseudomonadati</taxon>
        <taxon>Pseudomonadota</taxon>
        <taxon>Betaproteobacteria</taxon>
        <taxon>Burkholderiales</taxon>
        <taxon>Comamonadaceae</taxon>
        <taxon>Rhodoferax</taxon>
    </lineage>
</organism>
<reference evidence="7 8" key="1">
    <citation type="submission" date="2018-05" db="EMBL/GenBank/DDBJ databases">
        <title>Rhodoferax soyangensis sp.nov., isolated from an oligotrophic freshwater lake.</title>
        <authorList>
            <person name="Park M."/>
        </authorList>
    </citation>
    <scope>NUCLEOTIDE SEQUENCE [LARGE SCALE GENOMIC DNA]</scope>
    <source>
        <strain evidence="7 8">IMCC26218</strain>
    </source>
</reference>
<keyword evidence="8" id="KW-1185">Reference proteome</keyword>
<dbReference type="Pfam" id="PF18911">
    <property type="entry name" value="PKD_4"/>
    <property type="match status" value="1"/>
</dbReference>
<dbReference type="Gene3D" id="3.40.50.200">
    <property type="entry name" value="Peptidase S8/S53 domain"/>
    <property type="match status" value="1"/>
</dbReference>
<dbReference type="Gene3D" id="2.60.40.10">
    <property type="entry name" value="Immunoglobulins"/>
    <property type="match status" value="1"/>
</dbReference>
<dbReference type="GO" id="GO:0004252">
    <property type="term" value="F:serine-type endopeptidase activity"/>
    <property type="evidence" value="ECO:0007669"/>
    <property type="project" value="UniProtKB-UniRule"/>
</dbReference>
<dbReference type="InterPro" id="IPR022398">
    <property type="entry name" value="Peptidase_S8_His-AS"/>
</dbReference>
<dbReference type="InterPro" id="IPR023828">
    <property type="entry name" value="Peptidase_S8_Ser-AS"/>
</dbReference>
<dbReference type="GO" id="GO:0006508">
    <property type="term" value="P:proteolysis"/>
    <property type="evidence" value="ECO:0007669"/>
    <property type="project" value="UniProtKB-KW"/>
</dbReference>
<dbReference type="CDD" id="cd00146">
    <property type="entry name" value="PKD"/>
    <property type="match status" value="1"/>
</dbReference>
<dbReference type="EMBL" id="QFZK01000038">
    <property type="protein sequence ID" value="RFO94629.1"/>
    <property type="molecule type" value="Genomic_DNA"/>
</dbReference>
<proteinExistence type="inferred from homology"/>
<keyword evidence="4 5" id="KW-0720">Serine protease</keyword>
<comment type="similarity">
    <text evidence="1 5">Belongs to the peptidase S8 family.</text>
</comment>
<dbReference type="AlphaFoldDB" id="A0A3E1R5H6"/>
<evidence type="ECO:0000313" key="7">
    <source>
        <dbReference type="EMBL" id="RFO94629.1"/>
    </source>
</evidence>
<dbReference type="SUPFAM" id="SSF52743">
    <property type="entry name" value="Subtilisin-like"/>
    <property type="match status" value="1"/>
</dbReference>
<dbReference type="InterPro" id="IPR035986">
    <property type="entry name" value="PKD_dom_sf"/>
</dbReference>
<dbReference type="PROSITE" id="PS51892">
    <property type="entry name" value="SUBTILASE"/>
    <property type="match status" value="1"/>
</dbReference>
<gene>
    <name evidence="7" type="ORF">DIC66_22510</name>
</gene>
<dbReference type="Pfam" id="PF00082">
    <property type="entry name" value="Peptidase_S8"/>
    <property type="match status" value="1"/>
</dbReference>
<feature type="active site" description="Charge relay system" evidence="5">
    <location>
        <position position="172"/>
    </location>
</feature>
<evidence type="ECO:0000256" key="1">
    <source>
        <dbReference type="ARBA" id="ARBA00011073"/>
    </source>
</evidence>
<protein>
    <recommendedName>
        <fullName evidence="6">PKD domain-containing protein</fullName>
    </recommendedName>
</protein>
<dbReference type="InterPro" id="IPR036852">
    <property type="entry name" value="Peptidase_S8/S53_dom_sf"/>
</dbReference>
<dbReference type="PROSITE" id="PS00137">
    <property type="entry name" value="SUBTILASE_HIS"/>
    <property type="match status" value="1"/>
</dbReference>
<evidence type="ECO:0000256" key="5">
    <source>
        <dbReference type="PROSITE-ProRule" id="PRU01240"/>
    </source>
</evidence>
<feature type="active site" description="Charge relay system" evidence="5">
    <location>
        <position position="407"/>
    </location>
</feature>
<dbReference type="InterPro" id="IPR022409">
    <property type="entry name" value="PKD/Chitinase_dom"/>
</dbReference>
<evidence type="ECO:0000256" key="4">
    <source>
        <dbReference type="ARBA" id="ARBA00022825"/>
    </source>
</evidence>
<dbReference type="Proteomes" id="UP000260665">
    <property type="component" value="Unassembled WGS sequence"/>
</dbReference>
<evidence type="ECO:0000256" key="3">
    <source>
        <dbReference type="ARBA" id="ARBA00022801"/>
    </source>
</evidence>
<dbReference type="InterPro" id="IPR050131">
    <property type="entry name" value="Peptidase_S8_subtilisin-like"/>
</dbReference>